<dbReference type="HOGENOM" id="CLU_3009333_0_0_11"/>
<reference evidence="2" key="1">
    <citation type="submission" date="2010-08" db="EMBL/GenBank/DDBJ databases">
        <authorList>
            <person name="Muzny D."/>
            <person name="Qin X."/>
            <person name="Deng J."/>
            <person name="Jiang H."/>
            <person name="Liu Y."/>
            <person name="Qu J."/>
            <person name="Song X.-Z."/>
            <person name="Zhang L."/>
            <person name="Thornton R."/>
            <person name="Coyle M."/>
            <person name="Francisco L."/>
            <person name="Jackson L."/>
            <person name="Javaid M."/>
            <person name="Korchina V."/>
            <person name="Kovar C."/>
            <person name="Mata R."/>
            <person name="Mathew T."/>
            <person name="Ngo R."/>
            <person name="Nguyen L."/>
            <person name="Nguyen N."/>
            <person name="Okwuonu G."/>
            <person name="Ongeri F."/>
            <person name="Pham C."/>
            <person name="Simmons D."/>
            <person name="Wilczek-Boney K."/>
            <person name="Hale W."/>
            <person name="Jakkamsetti A."/>
            <person name="Pham P."/>
            <person name="Ruth R."/>
            <person name="San Lucas F."/>
            <person name="Warren J."/>
            <person name="Zhang J."/>
            <person name="Zhao Z."/>
            <person name="Zhou C."/>
            <person name="Zhu D."/>
            <person name="Lee S."/>
            <person name="Bess C."/>
            <person name="Blankenburg K."/>
            <person name="Forbes L."/>
            <person name="Fu Q."/>
            <person name="Gubbala S."/>
            <person name="Hirani K."/>
            <person name="Jayaseelan J.C."/>
            <person name="Lara F."/>
            <person name="Munidasa M."/>
            <person name="Palculict T."/>
            <person name="Patil S."/>
            <person name="Pu L.-L."/>
            <person name="Saada N."/>
            <person name="Tang L."/>
            <person name="Weissenberger G."/>
            <person name="Zhu Y."/>
            <person name="Hemphill L."/>
            <person name="Shang Y."/>
            <person name="Youmans B."/>
            <person name="Ayvaz T."/>
            <person name="Ross M."/>
            <person name="Santibanez J."/>
            <person name="Aqrawi P."/>
            <person name="Gross S."/>
            <person name="Joshi V."/>
            <person name="Fowler G."/>
            <person name="Nazareth L."/>
            <person name="Reid J."/>
            <person name="Worley K."/>
            <person name="Petrosino J."/>
            <person name="Highlander S."/>
            <person name="Gibbs R."/>
        </authorList>
    </citation>
    <scope>NUCLEOTIDE SEQUENCE [LARGE SCALE GENOMIC DNA]</scope>
    <source>
        <strain evidence="2">ATCC 35239</strain>
    </source>
</reference>
<dbReference type="Proteomes" id="UP000003045">
    <property type="component" value="Unassembled WGS sequence"/>
</dbReference>
<accession>E0QT01</accession>
<keyword evidence="3" id="KW-1185">Reference proteome</keyword>
<sequence>MEVRLGGTKRLLGTPQVPRFPKGPGLKHDEFPGLVAPGMGFPGATVFVYLSADPPL</sequence>
<protein>
    <submittedName>
        <fullName evidence="2">Uncharacterized protein</fullName>
    </submittedName>
</protein>
<dbReference type="RefSeq" id="WP_004017101.1">
    <property type="nucleotide sequence ID" value="NZ_GL405260.1"/>
</dbReference>
<evidence type="ECO:0000256" key="1">
    <source>
        <dbReference type="SAM" id="MobiDB-lite"/>
    </source>
</evidence>
<dbReference type="EMBL" id="AEET01000044">
    <property type="protein sequence ID" value="EFM45340.1"/>
    <property type="molecule type" value="Genomic_DNA"/>
</dbReference>
<gene>
    <name evidence="2" type="ORF">HMPREF0580_2029</name>
</gene>
<comment type="caution">
    <text evidence="2">The sequence shown here is derived from an EMBL/GenBank/DDBJ whole genome shotgun (WGS) entry which is preliminary data.</text>
</comment>
<proteinExistence type="predicted"/>
<feature type="region of interest" description="Disordered" evidence="1">
    <location>
        <begin position="1"/>
        <end position="25"/>
    </location>
</feature>
<evidence type="ECO:0000313" key="3">
    <source>
        <dbReference type="Proteomes" id="UP000003045"/>
    </source>
</evidence>
<evidence type="ECO:0000313" key="2">
    <source>
        <dbReference type="EMBL" id="EFM45340.1"/>
    </source>
</evidence>
<dbReference type="AlphaFoldDB" id="E0QT01"/>
<name>E0QT01_9ACTO</name>
<organism evidence="2 3">
    <name type="scientific">Mobiluncus mulieris ATCC 35239</name>
    <dbReference type="NCBI Taxonomy" id="871571"/>
    <lineage>
        <taxon>Bacteria</taxon>
        <taxon>Bacillati</taxon>
        <taxon>Actinomycetota</taxon>
        <taxon>Actinomycetes</taxon>
        <taxon>Actinomycetales</taxon>
        <taxon>Actinomycetaceae</taxon>
        <taxon>Mobiluncus</taxon>
    </lineage>
</organism>